<evidence type="ECO:0000259" key="4">
    <source>
        <dbReference type="Pfam" id="PF01494"/>
    </source>
</evidence>
<sequence length="524" mass="56738">MTENIVIVGAGPVGMLLACELLERGTPVRIVDDVRLHTAHSRATVIWPRLLELMHHTGITERLVEAGHRADGVSFYSRRRRLGTAWVNRLPDLPYPFAVTIAQSETERIIEARLTELGGKVERGARLTGIRNPGGERVGLTLESHDGTREEVETSWLVGADGAHSTVRKLLGASFDGMQFDVSFAVTDAVLEGDAPANVLSYCYAPEGSLALVPMAGQVSRIAISIPHAPEGTEPPREFYQRVIDERAPGRNVVGDMRFSAVFRVHARATTRFRYGRCLLIGDAAHIMSPASAQGMNTGMQDAAALGWRLHAITAGWLPESALTDYDLDRRPAAEAVVRATTIQTKLGIASTRSAILVRDNVIRAADRTGLFQRAIAPMLAQTNVRYPTADSRGGSAAREARHGRRIPALPAGPAARITEHPSVTVDGTTWPALATDRPTVLLWPGRRPPLGWDRVCTQVRTLVGDRAAVITAPTTRGPLSAALGRSSTIALIRPDGHLFTRIAPEDAVRIADALDDFTLRTGR</sequence>
<dbReference type="InterPro" id="IPR036188">
    <property type="entry name" value="FAD/NAD-bd_sf"/>
</dbReference>
<dbReference type="AlphaFoldDB" id="A0A6G9YX36"/>
<organism evidence="5 6">
    <name type="scientific">Nocardia terpenica</name>
    <dbReference type="NCBI Taxonomy" id="455432"/>
    <lineage>
        <taxon>Bacteria</taxon>
        <taxon>Bacillati</taxon>
        <taxon>Actinomycetota</taxon>
        <taxon>Actinomycetes</taxon>
        <taxon>Mycobacteriales</taxon>
        <taxon>Nocardiaceae</taxon>
        <taxon>Nocardia</taxon>
    </lineage>
</organism>
<dbReference type="PANTHER" id="PTHR43004">
    <property type="entry name" value="TRK SYSTEM POTASSIUM UPTAKE PROTEIN"/>
    <property type="match status" value="1"/>
</dbReference>
<proteinExistence type="predicted"/>
<dbReference type="PANTHER" id="PTHR43004:SF19">
    <property type="entry name" value="BINDING MONOOXYGENASE, PUTATIVE (JCVI)-RELATED"/>
    <property type="match status" value="1"/>
</dbReference>
<reference evidence="5 6" key="1">
    <citation type="journal article" date="2019" name="ACS Chem. Biol.">
        <title>Identification and Mobilization of a Cryptic Antibiotic Biosynthesis Gene Locus from a Human-Pathogenic Nocardia Isolate.</title>
        <authorList>
            <person name="Herisse M."/>
            <person name="Ishida K."/>
            <person name="Porter J.L."/>
            <person name="Howden B."/>
            <person name="Hertweck C."/>
            <person name="Stinear T.P."/>
            <person name="Pidot S.J."/>
        </authorList>
    </citation>
    <scope>NUCLEOTIDE SEQUENCE [LARGE SCALE GENOMIC DNA]</scope>
    <source>
        <strain evidence="5 6">AUSMDU00012715</strain>
    </source>
</reference>
<keyword evidence="3" id="KW-0274">FAD</keyword>
<evidence type="ECO:0000313" key="5">
    <source>
        <dbReference type="EMBL" id="QIS17671.1"/>
    </source>
</evidence>
<comment type="cofactor">
    <cofactor evidence="1">
        <name>FAD</name>
        <dbReference type="ChEBI" id="CHEBI:57692"/>
    </cofactor>
</comment>
<evidence type="ECO:0000256" key="3">
    <source>
        <dbReference type="ARBA" id="ARBA00022827"/>
    </source>
</evidence>
<evidence type="ECO:0000256" key="2">
    <source>
        <dbReference type="ARBA" id="ARBA00022630"/>
    </source>
</evidence>
<dbReference type="InterPro" id="IPR002938">
    <property type="entry name" value="FAD-bd"/>
</dbReference>
<dbReference type="RefSeq" id="WP_167485055.1">
    <property type="nucleotide sequence ID" value="NZ_CP046173.1"/>
</dbReference>
<protein>
    <recommendedName>
        <fullName evidence="4">FAD-binding domain-containing protein</fullName>
    </recommendedName>
</protein>
<dbReference type="Pfam" id="PF01494">
    <property type="entry name" value="FAD_binding_3"/>
    <property type="match status" value="1"/>
</dbReference>
<name>A0A6G9YX36_9NOCA</name>
<dbReference type="PRINTS" id="PR00420">
    <property type="entry name" value="RNGMNOXGNASE"/>
</dbReference>
<dbReference type="SUPFAM" id="SSF51905">
    <property type="entry name" value="FAD/NAD(P)-binding domain"/>
    <property type="match status" value="1"/>
</dbReference>
<gene>
    <name evidence="5" type="ORF">F6W96_04470</name>
</gene>
<dbReference type="GO" id="GO:0071949">
    <property type="term" value="F:FAD binding"/>
    <property type="evidence" value="ECO:0007669"/>
    <property type="project" value="InterPro"/>
</dbReference>
<dbReference type="InterPro" id="IPR050641">
    <property type="entry name" value="RIFMO-like"/>
</dbReference>
<dbReference type="EMBL" id="CP046173">
    <property type="protein sequence ID" value="QIS17671.1"/>
    <property type="molecule type" value="Genomic_DNA"/>
</dbReference>
<evidence type="ECO:0000313" key="6">
    <source>
        <dbReference type="Proteomes" id="UP000500953"/>
    </source>
</evidence>
<dbReference type="Gene3D" id="3.30.70.2450">
    <property type="match status" value="1"/>
</dbReference>
<feature type="domain" description="FAD-binding" evidence="4">
    <location>
        <begin position="5"/>
        <end position="340"/>
    </location>
</feature>
<evidence type="ECO:0000256" key="1">
    <source>
        <dbReference type="ARBA" id="ARBA00001974"/>
    </source>
</evidence>
<accession>A0A6G9YX36</accession>
<dbReference type="GO" id="GO:0016709">
    <property type="term" value="F:oxidoreductase activity, acting on paired donors, with incorporation or reduction of molecular oxygen, NAD(P)H as one donor, and incorporation of one atom of oxygen"/>
    <property type="evidence" value="ECO:0007669"/>
    <property type="project" value="UniProtKB-ARBA"/>
</dbReference>
<keyword evidence="2" id="KW-0285">Flavoprotein</keyword>
<dbReference type="Gene3D" id="3.50.50.60">
    <property type="entry name" value="FAD/NAD(P)-binding domain"/>
    <property type="match status" value="1"/>
</dbReference>
<dbReference type="Proteomes" id="UP000500953">
    <property type="component" value="Chromosome"/>
</dbReference>